<evidence type="ECO:0000259" key="4">
    <source>
        <dbReference type="Pfam" id="PF13458"/>
    </source>
</evidence>
<dbReference type="Pfam" id="PF13458">
    <property type="entry name" value="Peripla_BP_6"/>
    <property type="match status" value="1"/>
</dbReference>
<keyword evidence="6" id="KW-1185">Reference proteome</keyword>
<keyword evidence="2 3" id="KW-0732">Signal</keyword>
<feature type="domain" description="Leucine-binding protein" evidence="4">
    <location>
        <begin position="44"/>
        <end position="387"/>
    </location>
</feature>
<dbReference type="InterPro" id="IPR028082">
    <property type="entry name" value="Peripla_BP_I"/>
</dbReference>
<name>A0ABN2V4M4_9ACTN</name>
<feature type="signal peptide" evidence="3">
    <location>
        <begin position="1"/>
        <end position="23"/>
    </location>
</feature>
<gene>
    <name evidence="5" type="ORF">GCM10009839_68360</name>
</gene>
<evidence type="ECO:0000313" key="6">
    <source>
        <dbReference type="Proteomes" id="UP001500751"/>
    </source>
</evidence>
<evidence type="ECO:0000256" key="2">
    <source>
        <dbReference type="ARBA" id="ARBA00022729"/>
    </source>
</evidence>
<accession>A0ABN2V4M4</accession>
<protein>
    <recommendedName>
        <fullName evidence="4">Leucine-binding protein domain-containing protein</fullName>
    </recommendedName>
</protein>
<comment type="caution">
    <text evidence="5">The sequence shown here is derived from an EMBL/GenBank/DDBJ whole genome shotgun (WGS) entry which is preliminary data.</text>
</comment>
<dbReference type="EMBL" id="BAAAQN010000052">
    <property type="protein sequence ID" value="GAA2051625.1"/>
    <property type="molecule type" value="Genomic_DNA"/>
</dbReference>
<dbReference type="Gene3D" id="3.40.50.2300">
    <property type="match status" value="2"/>
</dbReference>
<dbReference type="PROSITE" id="PS51257">
    <property type="entry name" value="PROKAR_LIPOPROTEIN"/>
    <property type="match status" value="1"/>
</dbReference>
<dbReference type="InterPro" id="IPR051010">
    <property type="entry name" value="BCAA_transport"/>
</dbReference>
<dbReference type="Proteomes" id="UP001500751">
    <property type="component" value="Unassembled WGS sequence"/>
</dbReference>
<reference evidence="6" key="1">
    <citation type="journal article" date="2019" name="Int. J. Syst. Evol. Microbiol.">
        <title>The Global Catalogue of Microorganisms (GCM) 10K type strain sequencing project: providing services to taxonomists for standard genome sequencing and annotation.</title>
        <authorList>
            <consortium name="The Broad Institute Genomics Platform"/>
            <consortium name="The Broad Institute Genome Sequencing Center for Infectious Disease"/>
            <person name="Wu L."/>
            <person name="Ma J."/>
        </authorList>
    </citation>
    <scope>NUCLEOTIDE SEQUENCE [LARGE SCALE GENOMIC DNA]</scope>
    <source>
        <strain evidence="6">JCM 16014</strain>
    </source>
</reference>
<organism evidence="5 6">
    <name type="scientific">Catenulispora yoronensis</name>
    <dbReference type="NCBI Taxonomy" id="450799"/>
    <lineage>
        <taxon>Bacteria</taxon>
        <taxon>Bacillati</taxon>
        <taxon>Actinomycetota</taxon>
        <taxon>Actinomycetes</taxon>
        <taxon>Catenulisporales</taxon>
        <taxon>Catenulisporaceae</taxon>
        <taxon>Catenulispora</taxon>
    </lineage>
</organism>
<sequence length="403" mass="41381">MFSSRVSARLRVVVALGAATALAAAGCSSGKSGKTAAAAKSDSPITIGLITALSGSNKALGPDHLNGFKLYLATHNNQLGGHTVNLDVGDEGDGGAAAVPVANKMLKEDKVLAIAGIVATPTINAVVPLATAAGVPVVNTGGRPTVKDASHLWTMSFMSTDPGGAMGPYLAQNAGGPVYVFGPDYQGGWDQIRGFTESFTKAGGKLANDGGKATFTPFPATQDFTPFLSKVKATGAKAIYCFYTGSSAIAFVKNWAQSDAKDVPLYAAGFITEGGALKAEGSSADGIITSMNYSPDISSAANREFVSAWTQAHAGEQPPATAMYSWDAASVLDQAIAKAGPDPTPQKVNEAIKALGQIDSPRGTWQLSPDTHVPVQKWYLRKVEMDGTALANVKIGDLATLGS</sequence>
<evidence type="ECO:0000256" key="1">
    <source>
        <dbReference type="ARBA" id="ARBA00010062"/>
    </source>
</evidence>
<evidence type="ECO:0000256" key="3">
    <source>
        <dbReference type="SAM" id="SignalP"/>
    </source>
</evidence>
<evidence type="ECO:0000313" key="5">
    <source>
        <dbReference type="EMBL" id="GAA2051625.1"/>
    </source>
</evidence>
<dbReference type="PANTHER" id="PTHR30483">
    <property type="entry name" value="LEUCINE-SPECIFIC-BINDING PROTEIN"/>
    <property type="match status" value="1"/>
</dbReference>
<dbReference type="SUPFAM" id="SSF53822">
    <property type="entry name" value="Periplasmic binding protein-like I"/>
    <property type="match status" value="1"/>
</dbReference>
<dbReference type="RefSeq" id="WP_425559351.1">
    <property type="nucleotide sequence ID" value="NZ_BAAAQN010000052.1"/>
</dbReference>
<dbReference type="InterPro" id="IPR028081">
    <property type="entry name" value="Leu-bd"/>
</dbReference>
<comment type="similarity">
    <text evidence="1">Belongs to the leucine-binding protein family.</text>
</comment>
<proteinExistence type="inferred from homology"/>
<dbReference type="PANTHER" id="PTHR30483:SF6">
    <property type="entry name" value="PERIPLASMIC BINDING PROTEIN OF ABC TRANSPORTER FOR NATURAL AMINO ACIDS"/>
    <property type="match status" value="1"/>
</dbReference>
<feature type="chain" id="PRO_5045783318" description="Leucine-binding protein domain-containing protein" evidence="3">
    <location>
        <begin position="24"/>
        <end position="403"/>
    </location>
</feature>